<dbReference type="SUPFAM" id="SSF46785">
    <property type="entry name" value="Winged helix' DNA-binding domain"/>
    <property type="match status" value="1"/>
</dbReference>
<dbReference type="GO" id="GO:0006950">
    <property type="term" value="P:response to stress"/>
    <property type="evidence" value="ECO:0007669"/>
    <property type="project" value="TreeGrafter"/>
</dbReference>
<organism evidence="2 3">
    <name type="scientific">Roseibium alexandrii</name>
    <dbReference type="NCBI Taxonomy" id="388408"/>
    <lineage>
        <taxon>Bacteria</taxon>
        <taxon>Pseudomonadati</taxon>
        <taxon>Pseudomonadota</taxon>
        <taxon>Alphaproteobacteria</taxon>
        <taxon>Hyphomicrobiales</taxon>
        <taxon>Stappiaceae</taxon>
        <taxon>Roseibium</taxon>
    </lineage>
</organism>
<dbReference type="AlphaFoldDB" id="A0A0M7ANT6"/>
<evidence type="ECO:0000259" key="1">
    <source>
        <dbReference type="PROSITE" id="PS50995"/>
    </source>
</evidence>
<dbReference type="STRING" id="388408.LAX5112_04461"/>
<dbReference type="PRINTS" id="PR00598">
    <property type="entry name" value="HTHMARR"/>
</dbReference>
<dbReference type="InterPro" id="IPR036390">
    <property type="entry name" value="WH_DNA-bd_sf"/>
</dbReference>
<dbReference type="InterPro" id="IPR036388">
    <property type="entry name" value="WH-like_DNA-bd_sf"/>
</dbReference>
<dbReference type="SMART" id="SM00347">
    <property type="entry name" value="HTH_MARR"/>
    <property type="match status" value="1"/>
</dbReference>
<dbReference type="Proteomes" id="UP000053235">
    <property type="component" value="Unassembled WGS sequence"/>
</dbReference>
<dbReference type="InterPro" id="IPR039422">
    <property type="entry name" value="MarR/SlyA-like"/>
</dbReference>
<gene>
    <name evidence="2" type="primary">slyA_5</name>
    <name evidence="2" type="ORF">LAX5112_04461</name>
</gene>
<evidence type="ECO:0000313" key="2">
    <source>
        <dbReference type="EMBL" id="CTQ76086.1"/>
    </source>
</evidence>
<dbReference type="PROSITE" id="PS50995">
    <property type="entry name" value="HTH_MARR_2"/>
    <property type="match status" value="1"/>
</dbReference>
<dbReference type="PANTHER" id="PTHR33164">
    <property type="entry name" value="TRANSCRIPTIONAL REGULATOR, MARR FAMILY"/>
    <property type="match status" value="1"/>
</dbReference>
<dbReference type="InterPro" id="IPR000835">
    <property type="entry name" value="HTH_MarR-typ"/>
</dbReference>
<reference evidence="3" key="1">
    <citation type="submission" date="2015-07" db="EMBL/GenBank/DDBJ databases">
        <authorList>
            <person name="Rodrigo-Torres Lidia"/>
            <person name="Arahal R.David."/>
        </authorList>
    </citation>
    <scope>NUCLEOTIDE SEQUENCE [LARGE SCALE GENOMIC DNA]</scope>
    <source>
        <strain evidence="3">CECT 5112</strain>
    </source>
</reference>
<dbReference type="Pfam" id="PF12802">
    <property type="entry name" value="MarR_2"/>
    <property type="match status" value="1"/>
</dbReference>
<dbReference type="EMBL" id="CXWD01000024">
    <property type="protein sequence ID" value="CTQ76086.1"/>
    <property type="molecule type" value="Genomic_DNA"/>
</dbReference>
<feature type="domain" description="HTH marR-type" evidence="1">
    <location>
        <begin position="1"/>
        <end position="137"/>
    </location>
</feature>
<protein>
    <submittedName>
        <fullName evidence="2">Salmolysin</fullName>
    </submittedName>
</protein>
<keyword evidence="3" id="KW-1185">Reference proteome</keyword>
<name>A0A0M7ANT6_9HYPH</name>
<proteinExistence type="predicted"/>
<dbReference type="Gene3D" id="1.10.10.10">
    <property type="entry name" value="Winged helix-like DNA-binding domain superfamily/Winged helix DNA-binding domain"/>
    <property type="match status" value="1"/>
</dbReference>
<accession>A0A0M7ANT6</accession>
<dbReference type="RefSeq" id="WP_008194148.1">
    <property type="nucleotide sequence ID" value="NZ_CXWD01000024.1"/>
</dbReference>
<dbReference type="OrthoDB" id="582199at2"/>
<evidence type="ECO:0000313" key="3">
    <source>
        <dbReference type="Proteomes" id="UP000053235"/>
    </source>
</evidence>
<sequence>MHDLDRKLGTLFSDIARFRRILFDQLATEYDLTHVQVFLLNHLHKDDGLTQTDLASRMDIGTVTISGLVDRLEAKGYVERRPDDKDRRAKRVWLTPKMQEVWKKIGESMRQMNEVTFEGVDESDIEHLITTLRKARQNLQGRLSGTGA</sequence>
<dbReference type="PANTHER" id="PTHR33164:SF43">
    <property type="entry name" value="HTH-TYPE TRANSCRIPTIONAL REPRESSOR YETL"/>
    <property type="match status" value="1"/>
</dbReference>
<dbReference type="GO" id="GO:0003700">
    <property type="term" value="F:DNA-binding transcription factor activity"/>
    <property type="evidence" value="ECO:0007669"/>
    <property type="project" value="InterPro"/>
</dbReference>